<dbReference type="PANTHER" id="PTHR34069">
    <property type="entry name" value="3-OXOACYL-[ACYL-CARRIER-PROTEIN] SYNTHASE 3"/>
    <property type="match status" value="1"/>
</dbReference>
<keyword evidence="6" id="KW-1185">Reference proteome</keyword>
<dbReference type="NCBIfam" id="NF005308">
    <property type="entry name" value="PRK06840.1"/>
    <property type="match status" value="1"/>
</dbReference>
<dbReference type="GO" id="GO:0044550">
    <property type="term" value="P:secondary metabolite biosynthetic process"/>
    <property type="evidence" value="ECO:0007669"/>
    <property type="project" value="TreeGrafter"/>
</dbReference>
<feature type="domain" description="Beta-ketoacyl-[acyl-carrier-protein] synthase III C-terminal" evidence="3">
    <location>
        <begin position="251"/>
        <end position="339"/>
    </location>
</feature>
<dbReference type="Pfam" id="PF08541">
    <property type="entry name" value="ACP_syn_III_C"/>
    <property type="match status" value="1"/>
</dbReference>
<feature type="domain" description="Beta-ketoacyl-[acyl-carrier-protein] synthase III N-terminal" evidence="4">
    <location>
        <begin position="113"/>
        <end position="194"/>
    </location>
</feature>
<gene>
    <name evidence="5" type="ORF">KDK92_22065</name>
</gene>
<dbReference type="EMBL" id="JAGSOJ010000006">
    <property type="protein sequence ID" value="MCM1992407.1"/>
    <property type="molecule type" value="Genomic_DNA"/>
</dbReference>
<dbReference type="Gene3D" id="3.40.47.10">
    <property type="match status" value="1"/>
</dbReference>
<dbReference type="SUPFAM" id="SSF53901">
    <property type="entry name" value="Thiolase-like"/>
    <property type="match status" value="1"/>
</dbReference>
<proteinExistence type="predicted"/>
<dbReference type="AlphaFoldDB" id="A0A9J6P6N5"/>
<dbReference type="InterPro" id="IPR016039">
    <property type="entry name" value="Thiolase-like"/>
</dbReference>
<dbReference type="Proteomes" id="UP001056429">
    <property type="component" value="Unassembled WGS sequence"/>
</dbReference>
<evidence type="ECO:0000259" key="4">
    <source>
        <dbReference type="Pfam" id="PF08545"/>
    </source>
</evidence>
<name>A0A9J6P6N5_9CLOT</name>
<dbReference type="InterPro" id="IPR013747">
    <property type="entry name" value="ACP_syn_III_C"/>
</dbReference>
<accession>A0A9J6P6N5</accession>
<reference evidence="5" key="1">
    <citation type="journal article" date="2021" name="mSystems">
        <title>Bacteria and Archaea Synergistically Convert Glycine Betaine to Biogenic Methane in the Formosa Cold Seep of the South China Sea.</title>
        <authorList>
            <person name="Li L."/>
            <person name="Zhang W."/>
            <person name="Zhang S."/>
            <person name="Song L."/>
            <person name="Sun Q."/>
            <person name="Zhang H."/>
            <person name="Xiang H."/>
            <person name="Dong X."/>
        </authorList>
    </citation>
    <scope>NUCLEOTIDE SEQUENCE</scope>
    <source>
        <strain evidence="5">ZWT</strain>
    </source>
</reference>
<keyword evidence="2" id="KW-0012">Acyltransferase</keyword>
<keyword evidence="1" id="KW-0808">Transferase</keyword>
<evidence type="ECO:0000256" key="1">
    <source>
        <dbReference type="ARBA" id="ARBA00022679"/>
    </source>
</evidence>
<dbReference type="RefSeq" id="WP_250861574.1">
    <property type="nucleotide sequence ID" value="NZ_JAGSOJ010000006.1"/>
</dbReference>
<evidence type="ECO:0000313" key="5">
    <source>
        <dbReference type="EMBL" id="MCM1992407.1"/>
    </source>
</evidence>
<evidence type="ECO:0000259" key="3">
    <source>
        <dbReference type="Pfam" id="PF08541"/>
    </source>
</evidence>
<dbReference type="PANTHER" id="PTHR34069:SF2">
    <property type="entry name" value="BETA-KETOACYL-[ACYL-CARRIER-PROTEIN] SYNTHASE III"/>
    <property type="match status" value="1"/>
</dbReference>
<evidence type="ECO:0000313" key="6">
    <source>
        <dbReference type="Proteomes" id="UP001056429"/>
    </source>
</evidence>
<dbReference type="GO" id="GO:0006633">
    <property type="term" value="P:fatty acid biosynthetic process"/>
    <property type="evidence" value="ECO:0007669"/>
    <property type="project" value="InterPro"/>
</dbReference>
<dbReference type="InterPro" id="IPR013751">
    <property type="entry name" value="ACP_syn_III_N"/>
</dbReference>
<reference evidence="5" key="2">
    <citation type="submission" date="2021-04" db="EMBL/GenBank/DDBJ databases">
        <authorList>
            <person name="Dong X."/>
        </authorList>
    </citation>
    <scope>NUCLEOTIDE SEQUENCE</scope>
    <source>
        <strain evidence="5">ZWT</strain>
    </source>
</reference>
<dbReference type="Pfam" id="PF08545">
    <property type="entry name" value="ACP_syn_III"/>
    <property type="match status" value="1"/>
</dbReference>
<comment type="caution">
    <text evidence="5">The sequence shown here is derived from an EMBL/GenBank/DDBJ whole genome shotgun (WGS) entry which is preliminary data.</text>
</comment>
<sequence length="350" mass="38863">MKDHVGVVGTGIYLPKNIMTAKEISKATGGIWSEDAVKGKLGINKKCIPSNNFNDGTQEMGVYAAIDCLKNTGINPLDIDLILCVGEEYKEYPLTTSGIYIQEKIGARKAWAIDLAQRCCTTVSAMKIAKDMMMSDSEINTVMIVGGYRNGDFVDYKDKSMSMMYNLAAGGGAIILKKNYGRNEVLDSCIMSDGSMARDAAVEIGGIVNPINHENLEESRKSLRLLDSDHMKNKLNEVSLKNWFDCIDKVLQKGNLQRKDIGYLAVLHFKRSMHKFMLKELGLDEEKTIYLEDYGHIGQIDQILSIHLGLKENKITENTIIMMIAAGIGYAWSAGAIRWGVIEEGENDRI</sequence>
<organism evidence="5 6">
    <name type="scientific">Oceanirhabdus seepicola</name>
    <dbReference type="NCBI Taxonomy" id="2828781"/>
    <lineage>
        <taxon>Bacteria</taxon>
        <taxon>Bacillati</taxon>
        <taxon>Bacillota</taxon>
        <taxon>Clostridia</taxon>
        <taxon>Eubacteriales</taxon>
        <taxon>Clostridiaceae</taxon>
        <taxon>Oceanirhabdus</taxon>
    </lineage>
</organism>
<protein>
    <submittedName>
        <fullName evidence="5">3-oxoacyl-ACP synthase</fullName>
    </submittedName>
</protein>
<evidence type="ECO:0000256" key="2">
    <source>
        <dbReference type="ARBA" id="ARBA00023315"/>
    </source>
</evidence>
<dbReference type="GO" id="GO:0004315">
    <property type="term" value="F:3-oxoacyl-[acyl-carrier-protein] synthase activity"/>
    <property type="evidence" value="ECO:0007669"/>
    <property type="project" value="InterPro"/>
</dbReference>